<keyword evidence="1" id="KW-0472">Membrane</keyword>
<keyword evidence="1" id="KW-0812">Transmembrane</keyword>
<comment type="caution">
    <text evidence="2">The sequence shown here is derived from an EMBL/GenBank/DDBJ whole genome shotgun (WGS) entry which is preliminary data.</text>
</comment>
<name>A0A8B6M0M3_METTU</name>
<keyword evidence="3" id="KW-1185">Reference proteome</keyword>
<protein>
    <submittedName>
        <fullName evidence="2">Uncharacterized protein</fullName>
    </submittedName>
</protein>
<evidence type="ECO:0000313" key="2">
    <source>
        <dbReference type="EMBL" id="VTZ48366.1"/>
    </source>
</evidence>
<feature type="transmembrane region" description="Helical" evidence="1">
    <location>
        <begin position="47"/>
        <end position="63"/>
    </location>
</feature>
<organism evidence="2 3">
    <name type="scientific">Methylocella tundrae</name>
    <dbReference type="NCBI Taxonomy" id="227605"/>
    <lineage>
        <taxon>Bacteria</taxon>
        <taxon>Pseudomonadati</taxon>
        <taxon>Pseudomonadota</taxon>
        <taxon>Alphaproteobacteria</taxon>
        <taxon>Hyphomicrobiales</taxon>
        <taxon>Beijerinckiaceae</taxon>
        <taxon>Methylocella</taxon>
    </lineage>
</organism>
<evidence type="ECO:0000256" key="1">
    <source>
        <dbReference type="SAM" id="Phobius"/>
    </source>
</evidence>
<gene>
    <name evidence="2" type="ORF">MPC4_10316</name>
</gene>
<dbReference type="EMBL" id="CABFMQ020000001">
    <property type="protein sequence ID" value="VTZ48366.1"/>
    <property type="molecule type" value="Genomic_DNA"/>
</dbReference>
<dbReference type="AlphaFoldDB" id="A0A8B6M0M3"/>
<sequence>MKALAPLLGLISAGLWFWSAATAIPAKSWDDLKKLEGKLKRSARINGAAALASGLAVLATVFSN</sequence>
<proteinExistence type="predicted"/>
<reference evidence="2 3" key="1">
    <citation type="submission" date="2019-05" db="EMBL/GenBank/DDBJ databases">
        <authorList>
            <person name="Farhan Ul Haque M."/>
        </authorList>
    </citation>
    <scope>NUCLEOTIDE SEQUENCE [LARGE SCALE GENOMIC DNA]</scope>
    <source>
        <strain evidence="2">2</strain>
    </source>
</reference>
<evidence type="ECO:0000313" key="3">
    <source>
        <dbReference type="Proteomes" id="UP000485880"/>
    </source>
</evidence>
<accession>A0A8B6M0M3</accession>
<dbReference type="Proteomes" id="UP000485880">
    <property type="component" value="Unassembled WGS sequence"/>
</dbReference>
<keyword evidence="1" id="KW-1133">Transmembrane helix</keyword>